<keyword evidence="3" id="KW-1185">Reference proteome</keyword>
<keyword evidence="1" id="KW-0472">Membrane</keyword>
<keyword evidence="1" id="KW-1133">Transmembrane helix</keyword>
<evidence type="ECO:0000256" key="1">
    <source>
        <dbReference type="SAM" id="Phobius"/>
    </source>
</evidence>
<organism evidence="2 3">
    <name type="scientific">Stieleria maiorica</name>
    <dbReference type="NCBI Taxonomy" id="2795974"/>
    <lineage>
        <taxon>Bacteria</taxon>
        <taxon>Pseudomonadati</taxon>
        <taxon>Planctomycetota</taxon>
        <taxon>Planctomycetia</taxon>
        <taxon>Pirellulales</taxon>
        <taxon>Pirellulaceae</taxon>
        <taxon>Stieleria</taxon>
    </lineage>
</organism>
<dbReference type="Proteomes" id="UP000321353">
    <property type="component" value="Chromosome"/>
</dbReference>
<evidence type="ECO:0000313" key="2">
    <source>
        <dbReference type="EMBL" id="QEG01356.1"/>
    </source>
</evidence>
<sequence>MERLRRDADHQRFATFGPSLDERRDWNVLYDVAEQVRTDRHRMRVNAGPRIHTDSNAASYKPSVSQHSIRIRLQREILLCLVPTAVFSVLATGMGLLTPHTSAAYFAGSIAAAGVSALAVQRHLGRML</sequence>
<protein>
    <submittedName>
        <fullName evidence="2">Uncharacterized protein</fullName>
    </submittedName>
</protein>
<dbReference type="KEGG" id="smam:Mal15_54320"/>
<name>A0A5B9MNZ8_9BACT</name>
<accession>A0A5B9MNZ8</accession>
<evidence type="ECO:0000313" key="3">
    <source>
        <dbReference type="Proteomes" id="UP000321353"/>
    </source>
</evidence>
<gene>
    <name evidence="2" type="ORF">Mal15_54320</name>
</gene>
<feature type="transmembrane region" description="Helical" evidence="1">
    <location>
        <begin position="77"/>
        <end position="97"/>
    </location>
</feature>
<dbReference type="EMBL" id="CP036264">
    <property type="protein sequence ID" value="QEG01356.1"/>
    <property type="molecule type" value="Genomic_DNA"/>
</dbReference>
<dbReference type="AlphaFoldDB" id="A0A5B9MNZ8"/>
<reference evidence="2 3" key="1">
    <citation type="submission" date="2019-02" db="EMBL/GenBank/DDBJ databases">
        <title>Planctomycetal bacteria perform biofilm scaping via a novel small molecule.</title>
        <authorList>
            <person name="Jeske O."/>
            <person name="Boedeker C."/>
            <person name="Wiegand S."/>
            <person name="Breitling P."/>
            <person name="Kallscheuer N."/>
            <person name="Jogler M."/>
            <person name="Rohde M."/>
            <person name="Petersen J."/>
            <person name="Medema M.H."/>
            <person name="Surup F."/>
            <person name="Jogler C."/>
        </authorList>
    </citation>
    <scope>NUCLEOTIDE SEQUENCE [LARGE SCALE GENOMIC DNA]</scope>
    <source>
        <strain evidence="2 3">Mal15</strain>
    </source>
</reference>
<feature type="transmembrane region" description="Helical" evidence="1">
    <location>
        <begin position="103"/>
        <end position="120"/>
    </location>
</feature>
<keyword evidence="1" id="KW-0812">Transmembrane</keyword>
<proteinExistence type="predicted"/>